<proteinExistence type="predicted"/>
<dbReference type="AlphaFoldDB" id="A0A1X7UKG8"/>
<dbReference type="InParanoid" id="A0A1X7UKG8"/>
<sequence length="85" mass="9394">MVEIVHHPDVVTGYKSTLPTPLCSYKEDKETTMLRVVHIASSKTIGPSLNDCLVAGCNIKKQIFDILVTFRAYPVAFATDIEKAL</sequence>
<dbReference type="EnsemblMetazoa" id="Aqu2.1.27937_001">
    <property type="protein sequence ID" value="Aqu2.1.27937_001"/>
    <property type="gene ID" value="Aqu2.1.27937"/>
</dbReference>
<name>A0A1X7UKG8_AMPQE</name>
<accession>A0A1X7UKG8</accession>
<protein>
    <submittedName>
        <fullName evidence="1">Uncharacterized protein</fullName>
    </submittedName>
</protein>
<reference evidence="1" key="1">
    <citation type="submission" date="2017-05" db="UniProtKB">
        <authorList>
            <consortium name="EnsemblMetazoa"/>
        </authorList>
    </citation>
    <scope>IDENTIFICATION</scope>
</reference>
<organism evidence="1">
    <name type="scientific">Amphimedon queenslandica</name>
    <name type="common">Sponge</name>
    <dbReference type="NCBI Taxonomy" id="400682"/>
    <lineage>
        <taxon>Eukaryota</taxon>
        <taxon>Metazoa</taxon>
        <taxon>Porifera</taxon>
        <taxon>Demospongiae</taxon>
        <taxon>Heteroscleromorpha</taxon>
        <taxon>Haplosclerida</taxon>
        <taxon>Niphatidae</taxon>
        <taxon>Amphimedon</taxon>
    </lineage>
</organism>
<evidence type="ECO:0000313" key="1">
    <source>
        <dbReference type="EnsemblMetazoa" id="Aqu2.1.27937_001"/>
    </source>
</evidence>